<dbReference type="InterPro" id="IPR004089">
    <property type="entry name" value="MCPsignal_dom"/>
</dbReference>
<dbReference type="Pfam" id="PF00015">
    <property type="entry name" value="MCPsignal"/>
    <property type="match status" value="1"/>
</dbReference>
<dbReference type="PROSITE" id="PS50111">
    <property type="entry name" value="CHEMOTAXIS_TRANSDUC_2"/>
    <property type="match status" value="1"/>
</dbReference>
<evidence type="ECO:0000256" key="1">
    <source>
        <dbReference type="ARBA" id="ARBA00004236"/>
    </source>
</evidence>
<dbReference type="SMART" id="SM00283">
    <property type="entry name" value="MA"/>
    <property type="match status" value="1"/>
</dbReference>
<keyword evidence="8" id="KW-0812">Transmembrane</keyword>
<evidence type="ECO:0000313" key="11">
    <source>
        <dbReference type="EMBL" id="MCY9692129.1"/>
    </source>
</evidence>
<comment type="caution">
    <text evidence="11">The sequence shown here is derived from an EMBL/GenBank/DDBJ whole genome shotgun (WGS) entry which is preliminary data.</text>
</comment>
<dbReference type="SUPFAM" id="SSF58104">
    <property type="entry name" value="Methyl-accepting chemotaxis protein (MCP) signaling domain"/>
    <property type="match status" value="1"/>
</dbReference>
<proteinExistence type="inferred from homology"/>
<keyword evidence="3 8" id="KW-0472">Membrane</keyword>
<keyword evidence="8" id="KW-1133">Transmembrane helix</keyword>
<dbReference type="CDD" id="cd11386">
    <property type="entry name" value="MCP_signal"/>
    <property type="match status" value="1"/>
</dbReference>
<evidence type="ECO:0000313" key="12">
    <source>
        <dbReference type="Proteomes" id="UP001527099"/>
    </source>
</evidence>
<keyword evidence="7" id="KW-0175">Coiled coil</keyword>
<evidence type="ECO:0000256" key="2">
    <source>
        <dbReference type="ARBA" id="ARBA00022475"/>
    </source>
</evidence>
<feature type="transmembrane region" description="Helical" evidence="8">
    <location>
        <begin position="189"/>
        <end position="211"/>
    </location>
</feature>
<comment type="similarity">
    <text evidence="5">Belongs to the methyl-accepting chemotaxis (MCP) protein family.</text>
</comment>
<name>A0ABT4G7G5_9BACL</name>
<dbReference type="SMART" id="SM00304">
    <property type="entry name" value="HAMP"/>
    <property type="match status" value="1"/>
</dbReference>
<evidence type="ECO:0000256" key="4">
    <source>
        <dbReference type="ARBA" id="ARBA00023224"/>
    </source>
</evidence>
<dbReference type="PRINTS" id="PR00260">
    <property type="entry name" value="CHEMTRNSDUCR"/>
</dbReference>
<keyword evidence="4 6" id="KW-0807">Transducer</keyword>
<evidence type="ECO:0000256" key="5">
    <source>
        <dbReference type="ARBA" id="ARBA00029447"/>
    </source>
</evidence>
<protein>
    <submittedName>
        <fullName evidence="11">Methyl-accepting chemotaxis protein</fullName>
    </submittedName>
</protein>
<dbReference type="InterPro" id="IPR003660">
    <property type="entry name" value="HAMP_dom"/>
</dbReference>
<dbReference type="CDD" id="cd06225">
    <property type="entry name" value="HAMP"/>
    <property type="match status" value="1"/>
</dbReference>
<evidence type="ECO:0000256" key="6">
    <source>
        <dbReference type="PROSITE-ProRule" id="PRU00284"/>
    </source>
</evidence>
<comment type="subcellular location">
    <subcellularLocation>
        <location evidence="1">Cell membrane</location>
    </subcellularLocation>
</comment>
<feature type="domain" description="Methyl-accepting transducer" evidence="9">
    <location>
        <begin position="285"/>
        <end position="521"/>
    </location>
</feature>
<evidence type="ECO:0000256" key="8">
    <source>
        <dbReference type="SAM" id="Phobius"/>
    </source>
</evidence>
<feature type="domain" description="HAMP" evidence="10">
    <location>
        <begin position="213"/>
        <end position="266"/>
    </location>
</feature>
<gene>
    <name evidence="11" type="ORF">M5X19_04205</name>
</gene>
<feature type="coiled-coil region" evidence="7">
    <location>
        <begin position="139"/>
        <end position="166"/>
    </location>
</feature>
<organism evidence="11 12">
    <name type="scientific">Paenibacillus alginolyticus</name>
    <dbReference type="NCBI Taxonomy" id="59839"/>
    <lineage>
        <taxon>Bacteria</taxon>
        <taxon>Bacillati</taxon>
        <taxon>Bacillota</taxon>
        <taxon>Bacilli</taxon>
        <taxon>Bacillales</taxon>
        <taxon>Paenibacillaceae</taxon>
        <taxon>Paenibacillus</taxon>
    </lineage>
</organism>
<evidence type="ECO:0000259" key="9">
    <source>
        <dbReference type="PROSITE" id="PS50111"/>
    </source>
</evidence>
<evidence type="ECO:0000256" key="7">
    <source>
        <dbReference type="SAM" id="Coils"/>
    </source>
</evidence>
<dbReference type="InterPro" id="IPR004090">
    <property type="entry name" value="Chemotax_Me-accpt_rcpt"/>
</dbReference>
<dbReference type="Pfam" id="PF00672">
    <property type="entry name" value="HAMP"/>
    <property type="match status" value="1"/>
</dbReference>
<dbReference type="PANTHER" id="PTHR32089">
    <property type="entry name" value="METHYL-ACCEPTING CHEMOTAXIS PROTEIN MCPB"/>
    <property type="match status" value="1"/>
</dbReference>
<sequence length="571" mass="62339">MVSFIHSIRFKFLISFVALILLFMISAGLSYQMVQSTKLGVNEQTASMTNEKIALSLKSMVGILYSNQADLIINNNKDIIQEYQENTKTFLEMVESVSASARTDEERQWAGNIVKQSHLYIAMFDKVVAVYNNQNKYTDQQLKAEYKKVDDETDEAKNQIYELTDKLVLAYDKKYAVAQNNLDIHMSQLVKTLIISSVAVVAIGLFLAFTLERMITRPITRAVGFLRRVANGDLTTRLDGKMSKDETGQLIDACNNMVSQLRSLLHEAAVNADAVQQSGGQLGNHARLTIQATSEIADAIDIVAAGNAAQDQGATESARAMEEMAVGIQRMAESSTAVAAASLDAREDAKRGHETIVDSIQQMNRIEQSVETSTQIIDRVGERSQEIHHIVDVITGIASQTNLLALNASIEAARAGEHGRGFAVVATEVRKLAEQAIQSTSQINDIIQGIQEDALASVTSMQEVKDEVKHGVQLITQSGDMFGGILQSIANITEQVQDLSSATEEMSAGSQEVSASIAEMAHLAKQSSQQSQTIVSHTKEQLYAMEAIDKSVISLSETAEALQSVVGRFKV</sequence>
<evidence type="ECO:0000259" key="10">
    <source>
        <dbReference type="PROSITE" id="PS50885"/>
    </source>
</evidence>
<dbReference type="PROSITE" id="PS50885">
    <property type="entry name" value="HAMP"/>
    <property type="match status" value="1"/>
</dbReference>
<accession>A0ABT4G7G5</accession>
<dbReference type="PANTHER" id="PTHR32089:SF112">
    <property type="entry name" value="LYSOZYME-LIKE PROTEIN-RELATED"/>
    <property type="match status" value="1"/>
</dbReference>
<dbReference type="EMBL" id="JAMDMX010000009">
    <property type="protein sequence ID" value="MCY9692129.1"/>
    <property type="molecule type" value="Genomic_DNA"/>
</dbReference>
<dbReference type="Proteomes" id="UP001527099">
    <property type="component" value="Unassembled WGS sequence"/>
</dbReference>
<keyword evidence="12" id="KW-1185">Reference proteome</keyword>
<evidence type="ECO:0000256" key="3">
    <source>
        <dbReference type="ARBA" id="ARBA00023136"/>
    </source>
</evidence>
<keyword evidence="2" id="KW-1003">Cell membrane</keyword>
<dbReference type="Gene3D" id="1.10.287.950">
    <property type="entry name" value="Methyl-accepting chemotaxis protein"/>
    <property type="match status" value="1"/>
</dbReference>
<reference evidence="11 12" key="1">
    <citation type="submission" date="2022-05" db="EMBL/GenBank/DDBJ databases">
        <title>Genome Sequencing of Bee-Associated Microbes.</title>
        <authorList>
            <person name="Dunlap C."/>
        </authorList>
    </citation>
    <scope>NUCLEOTIDE SEQUENCE [LARGE SCALE GENOMIC DNA]</scope>
    <source>
        <strain evidence="11 12">NRRL B-14421</strain>
    </source>
</reference>
<dbReference type="RefSeq" id="WP_268613750.1">
    <property type="nucleotide sequence ID" value="NZ_JAMDMX010000009.1"/>
</dbReference>
<dbReference type="Gene3D" id="6.10.340.10">
    <property type="match status" value="1"/>
</dbReference>